<dbReference type="Pfam" id="PF03000">
    <property type="entry name" value="NPH3"/>
    <property type="match status" value="1"/>
</dbReference>
<evidence type="ECO:0000256" key="3">
    <source>
        <dbReference type="PROSITE-ProRule" id="PRU00982"/>
    </source>
</evidence>
<gene>
    <name evidence="6" type="ORF">Bca52824_000576</name>
</gene>
<sequence length="556" mass="62494">MGAETQSSKGQAWFCTIGLSSDMEVEVDDTTYHLNKVLLMSKSRKLHQLITEQEQSEEKRKLHEQEEVEEGNSYIPHIRLENFPGGPEIFEMVVKICYGVKVNLSASTAVLLRCAAEELEMTEEYSPDNLILKTENFLSHSVFSNTQETMTALKACESVSSLAESIGIRNDCIDSIVSRVSSPSDPSLFGWPMNDRDSKRKQNKGSKLELLSEDLTELSFPTFIRVVQAMKAKDLSDNIVETALIRYAKKHIPGITSRSLVSSTIASENQQRELLETIISHLPMDSSSATSTTRSLFGLLRSAIILNTSEKCRTVLERKIGSHLEKATLDDLLIPSYSYLNETLYDIDLVERLIRHFLENAAVSSPLLTVVGKLIDGVLCEIASDANLKPGNFYNLAISLPGAARLYDDGLYRAIDIYLKSHPRILEEEREKICSVMDFQKLTIEGCTHAAQNERLPLRAVVKVLFLEQLQLRTLVTAVTEEDGGETAGETKVDVGVWEKVVRENQVLRLDIDAMRTRLYHLEKEYLNLKEVIANIDKERMYVANASITYIRTSCT</sequence>
<dbReference type="EMBL" id="JAAMPC010000001">
    <property type="protein sequence ID" value="KAG2329396.1"/>
    <property type="molecule type" value="Genomic_DNA"/>
</dbReference>
<comment type="pathway">
    <text evidence="1">Protein modification; protein ubiquitination.</text>
</comment>
<evidence type="ECO:0000256" key="2">
    <source>
        <dbReference type="ARBA" id="ARBA00022786"/>
    </source>
</evidence>
<name>A0A8X7WH31_BRACI</name>
<dbReference type="OrthoDB" id="624345at2759"/>
<dbReference type="InterPro" id="IPR000210">
    <property type="entry name" value="BTB/POZ_dom"/>
</dbReference>
<reference evidence="6 7" key="1">
    <citation type="submission" date="2020-02" db="EMBL/GenBank/DDBJ databases">
        <authorList>
            <person name="Ma Q."/>
            <person name="Huang Y."/>
            <person name="Song X."/>
            <person name="Pei D."/>
        </authorList>
    </citation>
    <scope>NUCLEOTIDE SEQUENCE [LARGE SCALE GENOMIC DNA]</scope>
    <source>
        <strain evidence="6">Sxm20200214</strain>
        <tissue evidence="6">Leaf</tissue>
    </source>
</reference>
<dbReference type="InterPro" id="IPR027356">
    <property type="entry name" value="NPH3_dom"/>
</dbReference>
<evidence type="ECO:0000259" key="4">
    <source>
        <dbReference type="PROSITE" id="PS50097"/>
    </source>
</evidence>
<comment type="caution">
    <text evidence="6">The sequence shown here is derived from an EMBL/GenBank/DDBJ whole genome shotgun (WGS) entry which is preliminary data.</text>
</comment>
<keyword evidence="7" id="KW-1185">Reference proteome</keyword>
<dbReference type="SUPFAM" id="SSF54695">
    <property type="entry name" value="POZ domain"/>
    <property type="match status" value="1"/>
</dbReference>
<evidence type="ECO:0000313" key="7">
    <source>
        <dbReference type="Proteomes" id="UP000886595"/>
    </source>
</evidence>
<evidence type="ECO:0000313" key="6">
    <source>
        <dbReference type="EMBL" id="KAG2329396.1"/>
    </source>
</evidence>
<organism evidence="6 7">
    <name type="scientific">Brassica carinata</name>
    <name type="common">Ethiopian mustard</name>
    <name type="synonym">Abyssinian cabbage</name>
    <dbReference type="NCBI Taxonomy" id="52824"/>
    <lineage>
        <taxon>Eukaryota</taxon>
        <taxon>Viridiplantae</taxon>
        <taxon>Streptophyta</taxon>
        <taxon>Embryophyta</taxon>
        <taxon>Tracheophyta</taxon>
        <taxon>Spermatophyta</taxon>
        <taxon>Magnoliopsida</taxon>
        <taxon>eudicotyledons</taxon>
        <taxon>Gunneridae</taxon>
        <taxon>Pentapetalae</taxon>
        <taxon>rosids</taxon>
        <taxon>malvids</taxon>
        <taxon>Brassicales</taxon>
        <taxon>Brassicaceae</taxon>
        <taxon>Brassiceae</taxon>
        <taxon>Brassica</taxon>
    </lineage>
</organism>
<proteinExistence type="inferred from homology"/>
<dbReference type="Gene3D" id="3.30.710.10">
    <property type="entry name" value="Potassium Channel Kv1.1, Chain A"/>
    <property type="match status" value="1"/>
</dbReference>
<dbReference type="PROSITE" id="PS51649">
    <property type="entry name" value="NPH3"/>
    <property type="match status" value="1"/>
</dbReference>
<dbReference type="SMART" id="SM00225">
    <property type="entry name" value="BTB"/>
    <property type="match status" value="1"/>
</dbReference>
<protein>
    <submittedName>
        <fullName evidence="6">Uncharacterized protein</fullName>
    </submittedName>
</protein>
<dbReference type="InterPro" id="IPR043454">
    <property type="entry name" value="NPH3/RPT2-like"/>
</dbReference>
<feature type="domain" description="NPH3" evidence="5">
    <location>
        <begin position="209"/>
        <end position="471"/>
    </location>
</feature>
<evidence type="ECO:0000259" key="5">
    <source>
        <dbReference type="PROSITE" id="PS51649"/>
    </source>
</evidence>
<dbReference type="PROSITE" id="PS50097">
    <property type="entry name" value="BTB"/>
    <property type="match status" value="1"/>
</dbReference>
<keyword evidence="2" id="KW-0833">Ubl conjugation pathway</keyword>
<dbReference type="Proteomes" id="UP000886595">
    <property type="component" value="Unassembled WGS sequence"/>
</dbReference>
<dbReference type="InterPro" id="IPR011333">
    <property type="entry name" value="SKP1/BTB/POZ_sf"/>
</dbReference>
<evidence type="ECO:0000256" key="1">
    <source>
        <dbReference type="ARBA" id="ARBA00004906"/>
    </source>
</evidence>
<dbReference type="PANTHER" id="PTHR32370">
    <property type="entry name" value="OS12G0117600 PROTEIN"/>
    <property type="match status" value="1"/>
</dbReference>
<dbReference type="AlphaFoldDB" id="A0A8X7WH31"/>
<accession>A0A8X7WH31</accession>
<comment type="similarity">
    <text evidence="3">Belongs to the NPH3 family.</text>
</comment>
<feature type="domain" description="BTB" evidence="4">
    <location>
        <begin position="21"/>
        <end position="106"/>
    </location>
</feature>